<accession>A0A8G2BKF4</accession>
<dbReference type="GO" id="GO:0051920">
    <property type="term" value="F:peroxiredoxin activity"/>
    <property type="evidence" value="ECO:0007669"/>
    <property type="project" value="InterPro"/>
</dbReference>
<dbReference type="SUPFAM" id="SSF69118">
    <property type="entry name" value="AhpD-like"/>
    <property type="match status" value="1"/>
</dbReference>
<feature type="domain" description="Carboxymuconolactone decarboxylase-like" evidence="1">
    <location>
        <begin position="50"/>
        <end position="127"/>
    </location>
</feature>
<comment type="caution">
    <text evidence="2">The sequence shown here is derived from an EMBL/GenBank/DDBJ whole genome shotgun (WGS) entry which is preliminary data.</text>
</comment>
<proteinExistence type="predicted"/>
<reference evidence="2 3" key="1">
    <citation type="submission" date="2016-10" db="EMBL/GenBank/DDBJ databases">
        <authorList>
            <person name="Varghese N."/>
            <person name="Submissions S."/>
        </authorList>
    </citation>
    <scope>NUCLEOTIDE SEQUENCE [LARGE SCALE GENOMIC DNA]</scope>
    <source>
        <strain evidence="2 3">DSM 18839</strain>
    </source>
</reference>
<dbReference type="EMBL" id="FNBW01000012">
    <property type="protein sequence ID" value="SDG21753.1"/>
    <property type="molecule type" value="Genomic_DNA"/>
</dbReference>
<dbReference type="InterPro" id="IPR004675">
    <property type="entry name" value="AhpD_core"/>
</dbReference>
<dbReference type="Gene3D" id="1.20.1290.10">
    <property type="entry name" value="AhpD-like"/>
    <property type="match status" value="1"/>
</dbReference>
<dbReference type="InterPro" id="IPR003779">
    <property type="entry name" value="CMD-like"/>
</dbReference>
<dbReference type="NCBIfam" id="TIGR00778">
    <property type="entry name" value="ahpD_dom"/>
    <property type="match status" value="1"/>
</dbReference>
<keyword evidence="2" id="KW-0560">Oxidoreductase</keyword>
<evidence type="ECO:0000313" key="3">
    <source>
        <dbReference type="Proteomes" id="UP000198615"/>
    </source>
</evidence>
<dbReference type="Proteomes" id="UP000198615">
    <property type="component" value="Unassembled WGS sequence"/>
</dbReference>
<dbReference type="PANTHER" id="PTHR35446:SF2">
    <property type="entry name" value="CARBOXYMUCONOLACTONE DECARBOXYLASE-LIKE DOMAIN-CONTAINING PROTEIN"/>
    <property type="match status" value="1"/>
</dbReference>
<evidence type="ECO:0000313" key="2">
    <source>
        <dbReference type="EMBL" id="SDG21753.1"/>
    </source>
</evidence>
<evidence type="ECO:0000259" key="1">
    <source>
        <dbReference type="Pfam" id="PF02627"/>
    </source>
</evidence>
<keyword evidence="3" id="KW-1185">Reference proteome</keyword>
<dbReference type="InterPro" id="IPR029032">
    <property type="entry name" value="AhpD-like"/>
</dbReference>
<dbReference type="OrthoDB" id="9801997at2"/>
<dbReference type="AlphaFoldDB" id="A0A8G2BKF4"/>
<protein>
    <submittedName>
        <fullName evidence="2">Alkylhydroperoxidase AhpD family core domain-containing protein</fullName>
    </submittedName>
</protein>
<keyword evidence="2" id="KW-0575">Peroxidase</keyword>
<gene>
    <name evidence="2" type="ORF">SAMN05660686_03712</name>
</gene>
<sequence>MSTEPATVVMVEYENASDEVRAVFDDIMATKGIGFVPNAWKVFAFHPPTLKRLWYGLKEVMAPGALDPKFKEMIAVAVSVTNGCDYCTRSHTGAARKLGMSDAEYGELLAVVGIFNQTNALAEAYKIPVDDVFMRPWSDQDG</sequence>
<dbReference type="Pfam" id="PF02627">
    <property type="entry name" value="CMD"/>
    <property type="match status" value="1"/>
</dbReference>
<organism evidence="2 3">
    <name type="scientific">Thalassobaculum litoreum DSM 18839</name>
    <dbReference type="NCBI Taxonomy" id="1123362"/>
    <lineage>
        <taxon>Bacteria</taxon>
        <taxon>Pseudomonadati</taxon>
        <taxon>Pseudomonadota</taxon>
        <taxon>Alphaproteobacteria</taxon>
        <taxon>Rhodospirillales</taxon>
        <taxon>Thalassobaculaceae</taxon>
        <taxon>Thalassobaculum</taxon>
    </lineage>
</organism>
<dbReference type="RefSeq" id="WP_093152659.1">
    <property type="nucleotide sequence ID" value="NZ_FNBW01000012.1"/>
</dbReference>
<name>A0A8G2BKF4_9PROT</name>
<dbReference type="PANTHER" id="PTHR35446">
    <property type="entry name" value="SI:CH211-175M2.5"/>
    <property type="match status" value="1"/>
</dbReference>